<dbReference type="PANTHER" id="PTHR21879">
    <property type="entry name" value="FI03362P-RELATED-RELATED"/>
    <property type="match status" value="1"/>
</dbReference>
<evidence type="ECO:0000256" key="2">
    <source>
        <dbReference type="SAM" id="Phobius"/>
    </source>
</evidence>
<feature type="chain" id="PRO_5012904663" evidence="3">
    <location>
        <begin position="24"/>
        <end position="363"/>
    </location>
</feature>
<feature type="transmembrane region" description="Helical" evidence="2">
    <location>
        <begin position="135"/>
        <end position="156"/>
    </location>
</feature>
<dbReference type="EMBL" id="CVRI01000003">
    <property type="protein sequence ID" value="CRK87112.1"/>
    <property type="molecule type" value="Genomic_DNA"/>
</dbReference>
<feature type="transmembrane region" description="Helical" evidence="2">
    <location>
        <begin position="111"/>
        <end position="129"/>
    </location>
</feature>
<proteinExistence type="predicted"/>
<dbReference type="Proteomes" id="UP000183832">
    <property type="component" value="Unassembled WGS sequence"/>
</dbReference>
<keyword evidence="3" id="KW-0732">Signal</keyword>
<feature type="region of interest" description="Disordered" evidence="1">
    <location>
        <begin position="344"/>
        <end position="363"/>
    </location>
</feature>
<keyword evidence="5" id="KW-1185">Reference proteome</keyword>
<keyword evidence="2" id="KW-0472">Membrane</keyword>
<evidence type="ECO:0000313" key="5">
    <source>
        <dbReference type="Proteomes" id="UP000183832"/>
    </source>
</evidence>
<dbReference type="Pfam" id="PF07898">
    <property type="entry name" value="DUF1676"/>
    <property type="match status" value="1"/>
</dbReference>
<dbReference type="OrthoDB" id="6627826at2759"/>
<name>A0A1J1HGG9_9DIPT</name>
<feature type="signal peptide" evidence="3">
    <location>
        <begin position="1"/>
        <end position="23"/>
    </location>
</feature>
<accession>A0A1J1HGG9</accession>
<feature type="compositionally biased region" description="Polar residues" evidence="1">
    <location>
        <begin position="352"/>
        <end position="363"/>
    </location>
</feature>
<evidence type="ECO:0000256" key="3">
    <source>
        <dbReference type="SAM" id="SignalP"/>
    </source>
</evidence>
<sequence length="363" mass="42170">MKLRLIVTLGILTLFQDLSKVDTKSVHYEVVEDKPEREQTQNHNNSSIIINENEETKEEEKFINSENNGINMTESSYRSTDDNNYDIDYVGEDEDKYSRKKKYKKHHAKKYGPLLLALAGMKMVLYHLFLKKIAMLSVISFVLSKASFVLASLIAIKQYLNSSSQHRSSDSTKVEFVHIPLKKWRKPKDDEFYEESRFIPITYAPETAFDTTPFFYDFPYNANNPDSFTNSDESFGENYDGKFDESFDGENWDENFGRNLEGNHTGKFPHTLDVKFGSDLPGSFGDDLLTEEEWQAFDGNRNFNVDTRGRDELKNNKKSVNNSGTTYNTHLWNHFSSKLNRNRADGRKDQQINHNNRLSFPFL</sequence>
<reference evidence="4 5" key="1">
    <citation type="submission" date="2015-04" db="EMBL/GenBank/DDBJ databases">
        <authorList>
            <person name="Syromyatnikov M.Y."/>
            <person name="Popov V.N."/>
        </authorList>
    </citation>
    <scope>NUCLEOTIDE SEQUENCE [LARGE SCALE GENOMIC DNA]</scope>
</reference>
<dbReference type="InterPro" id="IPR012464">
    <property type="entry name" value="DUF1676"/>
</dbReference>
<dbReference type="AlphaFoldDB" id="A0A1J1HGG9"/>
<gene>
    <name evidence="4" type="ORF">CLUMA_CG000929</name>
</gene>
<keyword evidence="2" id="KW-0812">Transmembrane</keyword>
<organism evidence="4 5">
    <name type="scientific">Clunio marinus</name>
    <dbReference type="NCBI Taxonomy" id="568069"/>
    <lineage>
        <taxon>Eukaryota</taxon>
        <taxon>Metazoa</taxon>
        <taxon>Ecdysozoa</taxon>
        <taxon>Arthropoda</taxon>
        <taxon>Hexapoda</taxon>
        <taxon>Insecta</taxon>
        <taxon>Pterygota</taxon>
        <taxon>Neoptera</taxon>
        <taxon>Endopterygota</taxon>
        <taxon>Diptera</taxon>
        <taxon>Nematocera</taxon>
        <taxon>Chironomoidea</taxon>
        <taxon>Chironomidae</taxon>
        <taxon>Clunio</taxon>
    </lineage>
</organism>
<protein>
    <submittedName>
        <fullName evidence="4">CLUMA_CG000929, isoform A</fullName>
    </submittedName>
</protein>
<dbReference type="GO" id="GO:0016020">
    <property type="term" value="C:membrane"/>
    <property type="evidence" value="ECO:0007669"/>
    <property type="project" value="TreeGrafter"/>
</dbReference>
<keyword evidence="2" id="KW-1133">Transmembrane helix</keyword>
<evidence type="ECO:0000256" key="1">
    <source>
        <dbReference type="SAM" id="MobiDB-lite"/>
    </source>
</evidence>
<evidence type="ECO:0000313" key="4">
    <source>
        <dbReference type="EMBL" id="CRK87112.1"/>
    </source>
</evidence>